<dbReference type="PANTHER" id="PTHR22692:SF26">
    <property type="entry name" value="SH3 DOMAIN-CONTAINING PROTEIN"/>
    <property type="match status" value="1"/>
</dbReference>
<dbReference type="AlphaFoldDB" id="A0A5B7DXV7"/>
<name>A0A5B7DXV7_PORTR</name>
<dbReference type="SUPFAM" id="SSF52540">
    <property type="entry name" value="P-loop containing nucleoside triphosphate hydrolases"/>
    <property type="match status" value="1"/>
</dbReference>
<proteinExistence type="predicted"/>
<dbReference type="OrthoDB" id="8182952at2759"/>
<reference evidence="3 4" key="1">
    <citation type="submission" date="2019-05" db="EMBL/GenBank/DDBJ databases">
        <title>Another draft genome of Portunus trituberculatus and its Hox gene families provides insights of decapod evolution.</title>
        <authorList>
            <person name="Jeong J.-H."/>
            <person name="Song I."/>
            <person name="Kim S."/>
            <person name="Choi T."/>
            <person name="Kim D."/>
            <person name="Ryu S."/>
            <person name="Kim W."/>
        </authorList>
    </citation>
    <scope>NUCLEOTIDE SEQUENCE [LARGE SCALE GENOMIC DNA]</scope>
    <source>
        <tissue evidence="3">Muscle</tissue>
    </source>
</reference>
<dbReference type="PROSITE" id="PS50096">
    <property type="entry name" value="IQ"/>
    <property type="match status" value="2"/>
</dbReference>
<dbReference type="PANTHER" id="PTHR22692">
    <property type="entry name" value="MYOSIN VII, XV"/>
    <property type="match status" value="1"/>
</dbReference>
<comment type="caution">
    <text evidence="3">The sequence shown here is derived from an EMBL/GenBank/DDBJ whole genome shotgun (WGS) entry which is preliminary data.</text>
</comment>
<feature type="region of interest" description="Disordered" evidence="2">
    <location>
        <begin position="290"/>
        <end position="325"/>
    </location>
</feature>
<sequence length="426" mass="48095">MQICLSVADHHCVGRFRAQQRAALVVQATVRMWLARRRYRTLRSSVVKIQSLVRGRSARKHVKRLKDELNRRRLAEQVAKQRAEREAAQNKADQERVQRSVAGVNHLEIPAELAFILSKLGDREQERGVTRAGAPVRPIATHYSLPHDIDYHAFSKFTSIYFKSHIWGMKREPIKTPFLSKSRDADYSDSLAVFKLILRFMNDPALSGLRETVLGNYITNKVLRLSRSRLNERYHSVERLVSERQALVNGQEITAHDLDNMESVSQRGAPKSLSGSRTWNKYDLLEERSGAEEETKTEYSRGSNRYIKGGQAGRRGPGGGWHQSARAQLEREYMKSSAMSDTSEAPSLASHVRRVRVPSQASDVDQFLDDLFMPVLNSQLDELSDARSLAASIKGGSRPSHPQAACDLEDDLDHSIALARQVEGSE</sequence>
<gene>
    <name evidence="3" type="primary">MYO15A_0</name>
    <name evidence="3" type="ORF">E2C01_019526</name>
</gene>
<dbReference type="InterPro" id="IPR000048">
    <property type="entry name" value="IQ_motif_EF-hand-BS"/>
</dbReference>
<keyword evidence="1" id="KW-0175">Coiled coil</keyword>
<feature type="compositionally biased region" description="Basic and acidic residues" evidence="2">
    <location>
        <begin position="290"/>
        <end position="299"/>
    </location>
</feature>
<dbReference type="Proteomes" id="UP000324222">
    <property type="component" value="Unassembled WGS sequence"/>
</dbReference>
<dbReference type="Gene3D" id="1.20.5.190">
    <property type="match status" value="1"/>
</dbReference>
<evidence type="ECO:0000313" key="3">
    <source>
        <dbReference type="EMBL" id="MPC26390.1"/>
    </source>
</evidence>
<evidence type="ECO:0000313" key="4">
    <source>
        <dbReference type="Proteomes" id="UP000324222"/>
    </source>
</evidence>
<keyword evidence="4" id="KW-1185">Reference proteome</keyword>
<dbReference type="Pfam" id="PF00612">
    <property type="entry name" value="IQ"/>
    <property type="match status" value="2"/>
</dbReference>
<evidence type="ECO:0000256" key="1">
    <source>
        <dbReference type="SAM" id="Coils"/>
    </source>
</evidence>
<dbReference type="InterPro" id="IPR027417">
    <property type="entry name" value="P-loop_NTPase"/>
</dbReference>
<dbReference type="SMART" id="SM00015">
    <property type="entry name" value="IQ"/>
    <property type="match status" value="2"/>
</dbReference>
<accession>A0A5B7DXV7</accession>
<organism evidence="3 4">
    <name type="scientific">Portunus trituberculatus</name>
    <name type="common">Swimming crab</name>
    <name type="synonym">Neptunus trituberculatus</name>
    <dbReference type="NCBI Taxonomy" id="210409"/>
    <lineage>
        <taxon>Eukaryota</taxon>
        <taxon>Metazoa</taxon>
        <taxon>Ecdysozoa</taxon>
        <taxon>Arthropoda</taxon>
        <taxon>Crustacea</taxon>
        <taxon>Multicrustacea</taxon>
        <taxon>Malacostraca</taxon>
        <taxon>Eumalacostraca</taxon>
        <taxon>Eucarida</taxon>
        <taxon>Decapoda</taxon>
        <taxon>Pleocyemata</taxon>
        <taxon>Brachyura</taxon>
        <taxon>Eubrachyura</taxon>
        <taxon>Portunoidea</taxon>
        <taxon>Portunidae</taxon>
        <taxon>Portuninae</taxon>
        <taxon>Portunus</taxon>
    </lineage>
</organism>
<dbReference type="InterPro" id="IPR051567">
    <property type="entry name" value="Unconventional_Myosin_ATPase"/>
</dbReference>
<protein>
    <submittedName>
        <fullName evidence="3">Unconventional myosin-XV</fullName>
    </submittedName>
</protein>
<dbReference type="EMBL" id="VSRR010001593">
    <property type="protein sequence ID" value="MPC26390.1"/>
    <property type="molecule type" value="Genomic_DNA"/>
</dbReference>
<feature type="coiled-coil region" evidence="1">
    <location>
        <begin position="66"/>
        <end position="100"/>
    </location>
</feature>
<feature type="compositionally biased region" description="Gly residues" evidence="2">
    <location>
        <begin position="310"/>
        <end position="321"/>
    </location>
</feature>
<evidence type="ECO:0000256" key="2">
    <source>
        <dbReference type="SAM" id="MobiDB-lite"/>
    </source>
</evidence>
<dbReference type="InterPro" id="IPR038185">
    <property type="entry name" value="MyTH4_dom_sf"/>
</dbReference>
<dbReference type="Gene3D" id="1.25.40.530">
    <property type="entry name" value="MyTH4 domain"/>
    <property type="match status" value="1"/>
</dbReference>